<dbReference type="PANTHER" id="PTHR24198:SF165">
    <property type="entry name" value="ANKYRIN REPEAT-CONTAINING PROTEIN-RELATED"/>
    <property type="match status" value="1"/>
</dbReference>
<feature type="repeat" description="ANK" evidence="3">
    <location>
        <begin position="1049"/>
        <end position="1081"/>
    </location>
</feature>
<dbReference type="Gene3D" id="1.25.40.20">
    <property type="entry name" value="Ankyrin repeat-containing domain"/>
    <property type="match status" value="2"/>
</dbReference>
<dbReference type="PROSITE" id="PS50088">
    <property type="entry name" value="ANK_REPEAT"/>
    <property type="match status" value="4"/>
</dbReference>
<dbReference type="Pfam" id="PF00023">
    <property type="entry name" value="Ank"/>
    <property type="match status" value="1"/>
</dbReference>
<dbReference type="InterPro" id="IPR025676">
    <property type="entry name" value="Clr5_dom"/>
</dbReference>
<dbReference type="InterPro" id="IPR002110">
    <property type="entry name" value="Ankyrin_rpt"/>
</dbReference>
<dbReference type="SUPFAM" id="SSF48403">
    <property type="entry name" value="Ankyrin repeat"/>
    <property type="match status" value="3"/>
</dbReference>
<evidence type="ECO:0000256" key="1">
    <source>
        <dbReference type="ARBA" id="ARBA00022737"/>
    </source>
</evidence>
<sequence length="1192" mass="132919">MEGDTPGPRRTRISLAVWESHKEDIRRLFLVEKLPIKGDAGIRQKMAQLHGFFATESQYETRLKNWGFQKNATSREWQELDRCLQSREAAGKETDVYLYEEIVTSEKLRKQRMRYKFPGRSRLDESTLNQRLPECFRISTPPPDDRNGALTISGSPQNMPRDPIDHSSPTLFTFDPDVDIPLAMEGHIDDVTNMLYDPLGITSSTYNHHNTIDEDLMLMCHTMIESPWIPENGYGIGRLGSPSFNARLFANSPGLASSPPFGIPISIPEFQEWSNLGGTASMLQKIKKTITPMFAIVRDWISDQKELICAKDLSFANSYKTAAGHELQPQPLHVEVVYTVLFQFVNNMISLEHLREPQTAVDLLHKKVLGQFLSLPKKSFNQFLDVVPQPFRYGIERTMFCAAIVMGTAGVLACLFERGINFDNVKVLDKAPLVAASYLQHADVVDVILDQFPDSSKRHIIDSLESVLIQEDYEGTSSAVALQITGRLLRTNPIIDLNRMFLHNVRMFQDHRLLTTIVENVPGANYNILICSGILSDMLYRPRNEAITASVLCILNRPWPEEVRRKKLFQTTLTIGLSNAAYHNNHEIFQALIDFGGEPDVNCLRNAVAGYNMEKVRLLLDKGLSATKLTVTHPREPIKIEVNQNDVSTPLAEAIRVEFEDAVTLFKEMGCFSKLAESPNGFQHTLLAACEVGNEKLVGELLLHQDNTHFMGETIMSERYWDMQKVIQNGFMKLIPQLLQAGMNPDSKTLQVAVQIGDFGLFHLIMSTLSFFGKNSLAVHFAVAQGNMEFVEIMSDLGIPLNRACESETLKAHDRLKGVHGDEGYWPLLTTAILAGQGGMADALRQMGAPFDRGEVDFDGSHRATLASFVSPLTAAVRVGDHELVKTLLSWGANLDERVFLNAYTNGDLNTVKIFISTFRERHPTGKSVFGTSALHKAIMKADLHMVKLFAEITQLRTPLFKDENDSVVSALGLAITSKSKESTTMVRILKDNGCDMNSIVFERASYSVKVRDQSWTCLLYAISTRDLWRVRLIIELGANINLPARYDVRRTPLQHAVDIGSEEITLYLLQHGADPNGQPAVRGGGTAIQLASKHGNIGLAALLLQHGANVNAPGSMMHGRTAFEMAAEYGRVDMLLFLFKNGADILANDGKQYKLAVRLAESAGHHAAKQMAEHLYSIAANTLRSDTILGS</sequence>
<proteinExistence type="predicted"/>
<dbReference type="PROSITE" id="PS50297">
    <property type="entry name" value="ANK_REP_REGION"/>
    <property type="match status" value="4"/>
</dbReference>
<dbReference type="SMART" id="SM00248">
    <property type="entry name" value="ANK"/>
    <property type="match status" value="12"/>
</dbReference>
<evidence type="ECO:0000313" key="6">
    <source>
        <dbReference type="Proteomes" id="UP000700596"/>
    </source>
</evidence>
<keyword evidence="1" id="KW-0677">Repeat</keyword>
<protein>
    <submittedName>
        <fullName evidence="5">Ankyrin repeat-containing domain protein</fullName>
    </submittedName>
</protein>
<evidence type="ECO:0000256" key="3">
    <source>
        <dbReference type="PROSITE-ProRule" id="PRU00023"/>
    </source>
</evidence>
<accession>A0A9P9IN19</accession>
<evidence type="ECO:0000259" key="4">
    <source>
        <dbReference type="Pfam" id="PF14420"/>
    </source>
</evidence>
<organism evidence="5 6">
    <name type="scientific">Dendryphion nanum</name>
    <dbReference type="NCBI Taxonomy" id="256645"/>
    <lineage>
        <taxon>Eukaryota</taxon>
        <taxon>Fungi</taxon>
        <taxon>Dikarya</taxon>
        <taxon>Ascomycota</taxon>
        <taxon>Pezizomycotina</taxon>
        <taxon>Dothideomycetes</taxon>
        <taxon>Pleosporomycetidae</taxon>
        <taxon>Pleosporales</taxon>
        <taxon>Torulaceae</taxon>
        <taxon>Dendryphion</taxon>
    </lineage>
</organism>
<gene>
    <name evidence="5" type="ORF">B0J11DRAFT_613978</name>
</gene>
<dbReference type="PANTHER" id="PTHR24198">
    <property type="entry name" value="ANKYRIN REPEAT AND PROTEIN KINASE DOMAIN-CONTAINING PROTEIN"/>
    <property type="match status" value="1"/>
</dbReference>
<dbReference type="OrthoDB" id="539213at2759"/>
<evidence type="ECO:0000256" key="2">
    <source>
        <dbReference type="ARBA" id="ARBA00023043"/>
    </source>
</evidence>
<feature type="repeat" description="ANK" evidence="3">
    <location>
        <begin position="1119"/>
        <end position="1151"/>
    </location>
</feature>
<comment type="caution">
    <text evidence="5">The sequence shown here is derived from an EMBL/GenBank/DDBJ whole genome shotgun (WGS) entry which is preliminary data.</text>
</comment>
<dbReference type="Pfam" id="PF12796">
    <property type="entry name" value="Ank_2"/>
    <property type="match status" value="2"/>
</dbReference>
<name>A0A9P9IN19_9PLEO</name>
<reference evidence="5" key="1">
    <citation type="journal article" date="2021" name="Nat. Commun.">
        <title>Genetic determinants of endophytism in the Arabidopsis root mycobiome.</title>
        <authorList>
            <person name="Mesny F."/>
            <person name="Miyauchi S."/>
            <person name="Thiergart T."/>
            <person name="Pickel B."/>
            <person name="Atanasova L."/>
            <person name="Karlsson M."/>
            <person name="Huettel B."/>
            <person name="Barry K.W."/>
            <person name="Haridas S."/>
            <person name="Chen C."/>
            <person name="Bauer D."/>
            <person name="Andreopoulos W."/>
            <person name="Pangilinan J."/>
            <person name="LaButti K."/>
            <person name="Riley R."/>
            <person name="Lipzen A."/>
            <person name="Clum A."/>
            <person name="Drula E."/>
            <person name="Henrissat B."/>
            <person name="Kohler A."/>
            <person name="Grigoriev I.V."/>
            <person name="Martin F.M."/>
            <person name="Hacquard S."/>
        </authorList>
    </citation>
    <scope>NUCLEOTIDE SEQUENCE</scope>
    <source>
        <strain evidence="5">MPI-CAGE-CH-0243</strain>
    </source>
</reference>
<feature type="repeat" description="ANK" evidence="3">
    <location>
        <begin position="1084"/>
        <end position="1116"/>
    </location>
</feature>
<dbReference type="AlphaFoldDB" id="A0A9P9IN19"/>
<feature type="repeat" description="ANK" evidence="3">
    <location>
        <begin position="868"/>
        <end position="900"/>
    </location>
</feature>
<keyword evidence="2 3" id="KW-0040">ANK repeat</keyword>
<keyword evidence="6" id="KW-1185">Reference proteome</keyword>
<feature type="domain" description="Clr5" evidence="4">
    <location>
        <begin position="17"/>
        <end position="70"/>
    </location>
</feature>
<dbReference type="Proteomes" id="UP000700596">
    <property type="component" value="Unassembled WGS sequence"/>
</dbReference>
<evidence type="ECO:0000313" key="5">
    <source>
        <dbReference type="EMBL" id="KAH7126587.1"/>
    </source>
</evidence>
<dbReference type="EMBL" id="JAGMWT010000006">
    <property type="protein sequence ID" value="KAH7126587.1"/>
    <property type="molecule type" value="Genomic_DNA"/>
</dbReference>
<dbReference type="InterPro" id="IPR036770">
    <property type="entry name" value="Ankyrin_rpt-contain_sf"/>
</dbReference>
<dbReference type="Pfam" id="PF14420">
    <property type="entry name" value="Clr5"/>
    <property type="match status" value="1"/>
</dbReference>